<evidence type="ECO:0000313" key="3">
    <source>
        <dbReference type="EMBL" id="MFB9688673.1"/>
    </source>
</evidence>
<gene>
    <name evidence="3" type="ORF">ACFFTO_31240</name>
</gene>
<accession>A0ABV5UB99</accession>
<dbReference type="Proteomes" id="UP001589535">
    <property type="component" value="Unassembled WGS sequence"/>
</dbReference>
<dbReference type="SUPFAM" id="SSF81606">
    <property type="entry name" value="PP2C-like"/>
    <property type="match status" value="1"/>
</dbReference>
<dbReference type="InterPro" id="IPR052016">
    <property type="entry name" value="Bact_Sigma-Reg"/>
</dbReference>
<feature type="domain" description="PPM-type phosphatase" evidence="2">
    <location>
        <begin position="177"/>
        <end position="392"/>
    </location>
</feature>
<reference evidence="3 4" key="1">
    <citation type="submission" date="2024-09" db="EMBL/GenBank/DDBJ databases">
        <authorList>
            <person name="Sun Q."/>
            <person name="Mori K."/>
        </authorList>
    </citation>
    <scope>NUCLEOTIDE SEQUENCE [LARGE SCALE GENOMIC DNA]</scope>
    <source>
        <strain evidence="3 4">JCM 13852</strain>
    </source>
</reference>
<dbReference type="PANTHER" id="PTHR43156:SF2">
    <property type="entry name" value="STAGE II SPORULATION PROTEIN E"/>
    <property type="match status" value="1"/>
</dbReference>
<dbReference type="EC" id="3.1.3.16" evidence="3"/>
<dbReference type="InterPro" id="IPR036457">
    <property type="entry name" value="PPM-type-like_dom_sf"/>
</dbReference>
<dbReference type="SMART" id="SM00331">
    <property type="entry name" value="PP2C_SIG"/>
    <property type="match status" value="1"/>
</dbReference>
<dbReference type="PANTHER" id="PTHR43156">
    <property type="entry name" value="STAGE II SPORULATION PROTEIN E-RELATED"/>
    <property type="match status" value="1"/>
</dbReference>
<dbReference type="RefSeq" id="WP_378201089.1">
    <property type="nucleotide sequence ID" value="NZ_JBHMBK010000028.1"/>
</dbReference>
<keyword evidence="1 3" id="KW-0378">Hydrolase</keyword>
<proteinExistence type="predicted"/>
<dbReference type="EMBL" id="JBHMBK010000028">
    <property type="protein sequence ID" value="MFB9688673.1"/>
    <property type="molecule type" value="Genomic_DNA"/>
</dbReference>
<protein>
    <submittedName>
        <fullName evidence="3">PP2C family protein-serine/threonine phosphatase</fullName>
        <ecNumber evidence="3">3.1.3.16</ecNumber>
    </submittedName>
</protein>
<comment type="caution">
    <text evidence="3">The sequence shown here is derived from an EMBL/GenBank/DDBJ whole genome shotgun (WGS) entry which is preliminary data.</text>
</comment>
<dbReference type="Gene3D" id="3.60.40.10">
    <property type="entry name" value="PPM-type phosphatase domain"/>
    <property type="match status" value="1"/>
</dbReference>
<keyword evidence="4" id="KW-1185">Reference proteome</keyword>
<evidence type="ECO:0000313" key="4">
    <source>
        <dbReference type="Proteomes" id="UP001589535"/>
    </source>
</evidence>
<dbReference type="InterPro" id="IPR001932">
    <property type="entry name" value="PPM-type_phosphatase-like_dom"/>
</dbReference>
<sequence>MHPELARLRRELRAACGEAGLPAGERARLVLAATLLAEPAIETGQEMSLETAMADRRLAVTFRLPEPVEQVRRNTLPLLPGAGDGATLSWHLTAGLSPQPAPLEDDAATREEMLALIARADALAQEQRELKHELAETNSGVLAMYVELEERDEQLRRAHTVIFRELEDALRPRPPAVPSWELAVQYSPTGTGSPTGGDLYDWFVLPDGHLHVTVVDAVGHGVTSTRHALTVTHAIRTLALEGHPFAGLIARTATTLATIEPDLMATVLLARLDPASGKMVLANGSRPPPVLVTAAGDARLLRAPVVGRGVGFPDPGSPELIQHTLGQGDAVLLYTDGLIESRRDLEEGQIRLLGHARALAGHPIDTLPAELVTRMHDVVLDADDTVVLAIRRTTTNALDVNRGRPPHR</sequence>
<dbReference type="GO" id="GO:0004722">
    <property type="term" value="F:protein serine/threonine phosphatase activity"/>
    <property type="evidence" value="ECO:0007669"/>
    <property type="project" value="UniProtKB-EC"/>
</dbReference>
<organism evidence="3 4">
    <name type="scientific">Amycolatopsis plumensis</name>
    <dbReference type="NCBI Taxonomy" id="236508"/>
    <lineage>
        <taxon>Bacteria</taxon>
        <taxon>Bacillati</taxon>
        <taxon>Actinomycetota</taxon>
        <taxon>Actinomycetes</taxon>
        <taxon>Pseudonocardiales</taxon>
        <taxon>Pseudonocardiaceae</taxon>
        <taxon>Amycolatopsis</taxon>
    </lineage>
</organism>
<name>A0ABV5UB99_9PSEU</name>
<dbReference type="Pfam" id="PF07228">
    <property type="entry name" value="SpoIIE"/>
    <property type="match status" value="1"/>
</dbReference>
<evidence type="ECO:0000256" key="1">
    <source>
        <dbReference type="ARBA" id="ARBA00022801"/>
    </source>
</evidence>
<evidence type="ECO:0000259" key="2">
    <source>
        <dbReference type="SMART" id="SM00331"/>
    </source>
</evidence>